<dbReference type="EMBL" id="JBHRYO010000002">
    <property type="protein sequence ID" value="MFC3758475.1"/>
    <property type="molecule type" value="Genomic_DNA"/>
</dbReference>
<dbReference type="RefSeq" id="WP_290300369.1">
    <property type="nucleotide sequence ID" value="NZ_JAUFQR010000001.1"/>
</dbReference>
<sequence length="244" mass="28542">MKPILSILLFLISISYLSQNKKNYEAKIHVLQQSFSNRKEKDFLDSFPKDFISFTSIFGWDDDLDKAEPLYHDSNAYIEYWFSLLQKPQYKHHEVSIVTISKNGKWEADAVNYFKIKSIEYIKINKKFSLINALSKKDAEQVLPFLLDSPHPKFDSLLIYNLTPEKQKIAKEFLSKNAYDKSYYIQDTDGYTNLRKGKSTTSQTLQKINTGETIEVLDQNGNWWLVISKEGKKGYVHKSRIQSR</sequence>
<feature type="domain" description="SH3b" evidence="1">
    <location>
        <begin position="180"/>
        <end position="244"/>
    </location>
</feature>
<dbReference type="InterPro" id="IPR036028">
    <property type="entry name" value="SH3-like_dom_sf"/>
</dbReference>
<comment type="caution">
    <text evidence="2">The sequence shown here is derived from an EMBL/GenBank/DDBJ whole genome shotgun (WGS) entry which is preliminary data.</text>
</comment>
<dbReference type="SMART" id="SM00287">
    <property type="entry name" value="SH3b"/>
    <property type="match status" value="1"/>
</dbReference>
<dbReference type="InterPro" id="IPR003646">
    <property type="entry name" value="SH3-like_bac-type"/>
</dbReference>
<gene>
    <name evidence="2" type="ORF">ACFONJ_21040</name>
</gene>
<proteinExistence type="predicted"/>
<dbReference type="Pfam" id="PF08239">
    <property type="entry name" value="SH3_3"/>
    <property type="match status" value="1"/>
</dbReference>
<reference evidence="3" key="1">
    <citation type="journal article" date="2019" name="Int. J. Syst. Evol. Microbiol.">
        <title>The Global Catalogue of Microorganisms (GCM) 10K type strain sequencing project: providing services to taxonomists for standard genome sequencing and annotation.</title>
        <authorList>
            <consortium name="The Broad Institute Genomics Platform"/>
            <consortium name="The Broad Institute Genome Sequencing Center for Infectious Disease"/>
            <person name="Wu L."/>
            <person name="Ma J."/>
        </authorList>
    </citation>
    <scope>NUCLEOTIDE SEQUENCE [LARGE SCALE GENOMIC DNA]</scope>
    <source>
        <strain evidence="3">CECT 7798</strain>
    </source>
</reference>
<dbReference type="PROSITE" id="PS51781">
    <property type="entry name" value="SH3B"/>
    <property type="match status" value="1"/>
</dbReference>
<name>A0ABV7Y458_9FLAO</name>
<dbReference type="Proteomes" id="UP001595735">
    <property type="component" value="Unassembled WGS sequence"/>
</dbReference>
<dbReference type="Gene3D" id="2.30.30.40">
    <property type="entry name" value="SH3 Domains"/>
    <property type="match status" value="1"/>
</dbReference>
<evidence type="ECO:0000313" key="2">
    <source>
        <dbReference type="EMBL" id="MFC3758475.1"/>
    </source>
</evidence>
<evidence type="ECO:0000313" key="3">
    <source>
        <dbReference type="Proteomes" id="UP001595735"/>
    </source>
</evidence>
<evidence type="ECO:0000259" key="1">
    <source>
        <dbReference type="PROSITE" id="PS51781"/>
    </source>
</evidence>
<organism evidence="2 3">
    <name type="scientific">Chryseobacterium tructae</name>
    <dbReference type="NCBI Taxonomy" id="1037380"/>
    <lineage>
        <taxon>Bacteria</taxon>
        <taxon>Pseudomonadati</taxon>
        <taxon>Bacteroidota</taxon>
        <taxon>Flavobacteriia</taxon>
        <taxon>Flavobacteriales</taxon>
        <taxon>Weeksellaceae</taxon>
        <taxon>Chryseobacterium group</taxon>
        <taxon>Chryseobacterium</taxon>
    </lineage>
</organism>
<dbReference type="SUPFAM" id="SSF50044">
    <property type="entry name" value="SH3-domain"/>
    <property type="match status" value="1"/>
</dbReference>
<protein>
    <submittedName>
        <fullName evidence="2">SH3 domain-containing protein</fullName>
    </submittedName>
</protein>
<accession>A0ABV7Y458</accession>
<keyword evidence="3" id="KW-1185">Reference proteome</keyword>